<dbReference type="AlphaFoldDB" id="A0A0T9LS97"/>
<protein>
    <submittedName>
        <fullName evidence="1">Uncharacterized protein</fullName>
    </submittedName>
</protein>
<accession>A0A0T9LS97</accession>
<gene>
    <name evidence="1" type="ORF">ERS008530_00662</name>
</gene>
<sequence>MEKTQEKLLMAPSADMSDKPKVTIFGKEMDSEALDVLVRVIGNSLNVIAEYGAINDWDEEKIKAATKSAAVGIAFGLKSLVYFKESQEG</sequence>
<evidence type="ECO:0000313" key="2">
    <source>
        <dbReference type="Proteomes" id="UP000038750"/>
    </source>
</evidence>
<dbReference type="Proteomes" id="UP000038750">
    <property type="component" value="Unassembled WGS sequence"/>
</dbReference>
<name>A0A0T9LS97_YERIN</name>
<evidence type="ECO:0000313" key="1">
    <source>
        <dbReference type="EMBL" id="CNF19739.1"/>
    </source>
</evidence>
<reference evidence="1 2" key="1">
    <citation type="submission" date="2015-03" db="EMBL/GenBank/DDBJ databases">
        <authorList>
            <person name="Murphy D."/>
        </authorList>
    </citation>
    <scope>NUCLEOTIDE SEQUENCE [LARGE SCALE GENOMIC DNA]</scope>
    <source>
        <strain evidence="1 2">BR165/97</strain>
    </source>
</reference>
<dbReference type="GeneID" id="75142104"/>
<organism evidence="1 2">
    <name type="scientific">Yersinia intermedia</name>
    <dbReference type="NCBI Taxonomy" id="631"/>
    <lineage>
        <taxon>Bacteria</taxon>
        <taxon>Pseudomonadati</taxon>
        <taxon>Pseudomonadota</taxon>
        <taxon>Gammaproteobacteria</taxon>
        <taxon>Enterobacterales</taxon>
        <taxon>Yersiniaceae</taxon>
        <taxon>Yersinia</taxon>
    </lineage>
</organism>
<dbReference type="EMBL" id="CPZJ01000002">
    <property type="protein sequence ID" value="CNF19739.1"/>
    <property type="molecule type" value="Genomic_DNA"/>
</dbReference>
<dbReference type="RefSeq" id="WP_050072795.1">
    <property type="nucleotide sequence ID" value="NZ_CPZJ01000002.1"/>
</dbReference>
<proteinExistence type="predicted"/>